<dbReference type="Proteomes" id="UP000229740">
    <property type="component" value="Unassembled WGS sequence"/>
</dbReference>
<evidence type="ECO:0000313" key="1">
    <source>
        <dbReference type="EMBL" id="PID58246.1"/>
    </source>
</evidence>
<evidence type="ECO:0000313" key="2">
    <source>
        <dbReference type="Proteomes" id="UP000229740"/>
    </source>
</evidence>
<reference evidence="1 2" key="1">
    <citation type="submission" date="2017-10" db="EMBL/GenBank/DDBJ databases">
        <title>Novel microbial diversity and functional potential in the marine mammal oral microbiome.</title>
        <authorList>
            <person name="Dudek N.K."/>
            <person name="Sun C.L."/>
            <person name="Burstein D."/>
            <person name="Kantor R.S."/>
            <person name="Aliaga Goltsman D.S."/>
            <person name="Bik E.M."/>
            <person name="Thomas B.C."/>
            <person name="Banfield J.F."/>
            <person name="Relman D.A."/>
        </authorList>
    </citation>
    <scope>NUCLEOTIDE SEQUENCE [LARGE SCALE GENOMIC DNA]</scope>
    <source>
        <strain evidence="1">DOLZORAL124_49_17</strain>
    </source>
</reference>
<protein>
    <submittedName>
        <fullName evidence="1">Uncharacterized protein</fullName>
    </submittedName>
</protein>
<dbReference type="EMBL" id="PDPS01000023">
    <property type="protein sequence ID" value="PID58246.1"/>
    <property type="molecule type" value="Genomic_DNA"/>
</dbReference>
<name>A0A2G6E824_9BACT</name>
<organism evidence="1 2">
    <name type="scientific">candidate division KSB3 bacterium</name>
    <dbReference type="NCBI Taxonomy" id="2044937"/>
    <lineage>
        <taxon>Bacteria</taxon>
        <taxon>candidate division KSB3</taxon>
    </lineage>
</organism>
<gene>
    <name evidence="1" type="ORF">CSB45_04040</name>
</gene>
<sequence>MWQNICFPPSPLNVYNRSLTQLFFIIRQLQQFADAIPDSGDKLTLFLTKLQPPGRTSMTYRLHAQKYRKEKNDYAAHI</sequence>
<proteinExistence type="predicted"/>
<comment type="caution">
    <text evidence="1">The sequence shown here is derived from an EMBL/GenBank/DDBJ whole genome shotgun (WGS) entry which is preliminary data.</text>
</comment>
<dbReference type="AlphaFoldDB" id="A0A2G6E824"/>
<accession>A0A2G6E824</accession>